<dbReference type="AlphaFoldDB" id="A0A7K0C6T2"/>
<sequence length="247" mass="25080">MGEPRDEQEREGARLLGALRGFEPPAGRAALPGLAVRAGRRRVRARRAAGAAAAAAAVLAAVVPVRLLGGPADPGPAAGAFPPGRPAFRVGSAGGFTLDSYETGPVQVIRLRPERPGGPPRADGLVEMYPRGVLPRGQEPAGPAAPAVHDRPARWLTVPLLRPGAVELAWEWRPGAWGVVSLQGPDADRRRAHLVALSVVPWDMPGMPGTAPPGTAPPAGAPSAAPSGATAPATGPATGRATGQARP</sequence>
<keyword evidence="2" id="KW-1133">Transmembrane helix</keyword>
<evidence type="ECO:0000313" key="4">
    <source>
        <dbReference type="Proteomes" id="UP000487268"/>
    </source>
</evidence>
<keyword evidence="2" id="KW-0812">Transmembrane</keyword>
<reference evidence="3 4" key="1">
    <citation type="submission" date="2019-10" db="EMBL/GenBank/DDBJ databases">
        <title>Actinomadura rubteroloni sp. nov. and Actinomadura macrotermitis sp. nov., isolated from the gut of fungus growing-termite Macrotermes natalensis.</title>
        <authorList>
            <person name="Benndorf R."/>
            <person name="Martin K."/>
            <person name="Kuefner M."/>
            <person name="De Beer W."/>
            <person name="Kaster A.-K."/>
            <person name="Vollmers J."/>
            <person name="Poulsen M."/>
            <person name="Beemelmanns C."/>
        </authorList>
    </citation>
    <scope>NUCLEOTIDE SEQUENCE [LARGE SCALE GENOMIC DNA]</scope>
    <source>
        <strain evidence="3 4">RB68</strain>
    </source>
</reference>
<comment type="caution">
    <text evidence="3">The sequence shown here is derived from an EMBL/GenBank/DDBJ whole genome shotgun (WGS) entry which is preliminary data.</text>
</comment>
<gene>
    <name evidence="3" type="ORF">ACRB68_72400</name>
</gene>
<dbReference type="OrthoDB" id="3343963at2"/>
<proteinExistence type="predicted"/>
<keyword evidence="4" id="KW-1185">Reference proteome</keyword>
<name>A0A7K0C6T2_9ACTN</name>
<accession>A0A7K0C6T2</accession>
<feature type="compositionally biased region" description="Pro residues" evidence="1">
    <location>
        <begin position="210"/>
        <end position="220"/>
    </location>
</feature>
<evidence type="ECO:0000313" key="3">
    <source>
        <dbReference type="EMBL" id="MQY09128.1"/>
    </source>
</evidence>
<organism evidence="3 4">
    <name type="scientific">Actinomadura macrotermitis</name>
    <dbReference type="NCBI Taxonomy" id="2585200"/>
    <lineage>
        <taxon>Bacteria</taxon>
        <taxon>Bacillati</taxon>
        <taxon>Actinomycetota</taxon>
        <taxon>Actinomycetes</taxon>
        <taxon>Streptosporangiales</taxon>
        <taxon>Thermomonosporaceae</taxon>
        <taxon>Actinomadura</taxon>
    </lineage>
</organism>
<feature type="transmembrane region" description="Helical" evidence="2">
    <location>
        <begin position="48"/>
        <end position="68"/>
    </location>
</feature>
<protein>
    <submittedName>
        <fullName evidence="3">Uncharacterized protein</fullName>
    </submittedName>
</protein>
<keyword evidence="2" id="KW-0472">Membrane</keyword>
<feature type="compositionally biased region" description="Low complexity" evidence="1">
    <location>
        <begin position="221"/>
        <end position="247"/>
    </location>
</feature>
<dbReference type="RefSeq" id="WP_153540538.1">
    <property type="nucleotide sequence ID" value="NZ_WEGH01000005.1"/>
</dbReference>
<dbReference type="Proteomes" id="UP000487268">
    <property type="component" value="Unassembled WGS sequence"/>
</dbReference>
<evidence type="ECO:0000256" key="2">
    <source>
        <dbReference type="SAM" id="Phobius"/>
    </source>
</evidence>
<dbReference type="EMBL" id="WEGH01000005">
    <property type="protein sequence ID" value="MQY09128.1"/>
    <property type="molecule type" value="Genomic_DNA"/>
</dbReference>
<feature type="region of interest" description="Disordered" evidence="1">
    <location>
        <begin position="204"/>
        <end position="247"/>
    </location>
</feature>
<evidence type="ECO:0000256" key="1">
    <source>
        <dbReference type="SAM" id="MobiDB-lite"/>
    </source>
</evidence>